<accession>A0A0V0RN77</accession>
<reference evidence="1 2" key="1">
    <citation type="submission" date="2015-01" db="EMBL/GenBank/DDBJ databases">
        <title>Evolution of Trichinella species and genotypes.</title>
        <authorList>
            <person name="Korhonen P.K."/>
            <person name="Edoardo P."/>
            <person name="Giuseppe L.R."/>
            <person name="Gasser R.B."/>
        </authorList>
    </citation>
    <scope>NUCLEOTIDE SEQUENCE [LARGE SCALE GENOMIC DNA]</scope>
    <source>
        <strain evidence="1">ISS37</strain>
    </source>
</reference>
<organism evidence="1 2">
    <name type="scientific">Trichinella nelsoni</name>
    <dbReference type="NCBI Taxonomy" id="6336"/>
    <lineage>
        <taxon>Eukaryota</taxon>
        <taxon>Metazoa</taxon>
        <taxon>Ecdysozoa</taxon>
        <taxon>Nematoda</taxon>
        <taxon>Enoplea</taxon>
        <taxon>Dorylaimia</taxon>
        <taxon>Trichinellida</taxon>
        <taxon>Trichinellidae</taxon>
        <taxon>Trichinella</taxon>
    </lineage>
</organism>
<gene>
    <name evidence="1" type="ORF">T07_2379</name>
</gene>
<comment type="caution">
    <text evidence="1">The sequence shown here is derived from an EMBL/GenBank/DDBJ whole genome shotgun (WGS) entry which is preliminary data.</text>
</comment>
<dbReference type="EMBL" id="JYDL01000118">
    <property type="protein sequence ID" value="KRX15955.1"/>
    <property type="molecule type" value="Genomic_DNA"/>
</dbReference>
<proteinExistence type="predicted"/>
<dbReference type="AlphaFoldDB" id="A0A0V0RN77"/>
<evidence type="ECO:0000313" key="1">
    <source>
        <dbReference type="EMBL" id="KRX15955.1"/>
    </source>
</evidence>
<protein>
    <submittedName>
        <fullName evidence="1">Uncharacterized protein</fullName>
    </submittedName>
</protein>
<evidence type="ECO:0000313" key="2">
    <source>
        <dbReference type="Proteomes" id="UP000054630"/>
    </source>
</evidence>
<dbReference type="Proteomes" id="UP000054630">
    <property type="component" value="Unassembled WGS sequence"/>
</dbReference>
<name>A0A0V0RN77_9BILA</name>
<keyword evidence="2" id="KW-1185">Reference proteome</keyword>
<sequence length="64" mass="7529">MFLQILPSWKYGLPRSFFLIIKSKTFIKNIHEILNIFYRIVTLQIYSKPGATVVICQNCNVRPL</sequence>